<evidence type="ECO:0000313" key="7">
    <source>
        <dbReference type="EMBL" id="AEE13630.1"/>
    </source>
</evidence>
<dbReference type="OrthoDB" id="9815705at2"/>
<dbReference type="InterPro" id="IPR051423">
    <property type="entry name" value="CD225/Dispanin"/>
</dbReference>
<dbReference type="HOGENOM" id="CLU_125968_0_0_10"/>
<evidence type="ECO:0000256" key="3">
    <source>
        <dbReference type="ARBA" id="ARBA00022989"/>
    </source>
</evidence>
<dbReference type="RefSeq" id="WP_004331093.1">
    <property type="nucleotide sequence ID" value="NC_015501.1"/>
</dbReference>
<keyword evidence="8" id="KW-1185">Reference proteome</keyword>
<dbReference type="PANTHER" id="PTHR14948">
    <property type="entry name" value="NG5"/>
    <property type="match status" value="1"/>
</dbReference>
<dbReference type="GO" id="GO:0016020">
    <property type="term" value="C:membrane"/>
    <property type="evidence" value="ECO:0007669"/>
    <property type="project" value="UniProtKB-SubCell"/>
</dbReference>
<keyword evidence="4 5" id="KW-0472">Membrane</keyword>
<keyword evidence="3 5" id="KW-1133">Transmembrane helix</keyword>
<accession>F4KJK8</accession>
<feature type="transmembrane region" description="Helical" evidence="5">
    <location>
        <begin position="96"/>
        <end position="121"/>
    </location>
</feature>
<evidence type="ECO:0000256" key="1">
    <source>
        <dbReference type="ARBA" id="ARBA00004370"/>
    </source>
</evidence>
<feature type="transmembrane region" description="Helical" evidence="5">
    <location>
        <begin position="141"/>
        <end position="168"/>
    </location>
</feature>
<evidence type="ECO:0000256" key="4">
    <source>
        <dbReference type="ARBA" id="ARBA00023136"/>
    </source>
</evidence>
<gene>
    <name evidence="7" type="ordered locus">Poras_1699</name>
</gene>
<dbReference type="Pfam" id="PF04505">
    <property type="entry name" value="CD225"/>
    <property type="match status" value="1"/>
</dbReference>
<keyword evidence="2 5" id="KW-0812">Transmembrane</keyword>
<protein>
    <submittedName>
        <fullName evidence="7">Interferon-induced transmembrane protein</fullName>
    </submittedName>
</protein>
<sequence length="176" mass="19300">MRQYYIVCNGQELGPYTVEELSARRITPQTMIRVEGMSDACPAQELDELRILFEYQAPGPNPYAGAPAYGSPYGFGAPRGSYMQPQNRPKMPPDNLLWSILCVLFFFPLGIIPLVYSIQVFTYYDRGNYAEAENASRNSLLWAKGLTIAAAVCIGVAIAIFVFIAIAATSAISAAL</sequence>
<dbReference type="Pfam" id="PF14237">
    <property type="entry name" value="GYF_2"/>
    <property type="match status" value="1"/>
</dbReference>
<dbReference type="EMBL" id="CP002689">
    <property type="protein sequence ID" value="AEE13630.1"/>
    <property type="molecule type" value="Genomic_DNA"/>
</dbReference>
<reference evidence="8" key="1">
    <citation type="submission" date="2011-04" db="EMBL/GenBank/DDBJ databases">
        <title>The complete genome of Porphyromonas asaccharolytica DSM 20707.</title>
        <authorList>
            <person name="Lucas S."/>
            <person name="Han J."/>
            <person name="Lapidus A."/>
            <person name="Bruce D."/>
            <person name="Goodwin L."/>
            <person name="Pitluck S."/>
            <person name="Peters L."/>
            <person name="Kyrpides N."/>
            <person name="Mavromatis K."/>
            <person name="Ivanova N."/>
            <person name="Ovchinnikova G."/>
            <person name="Pagani I."/>
            <person name="Lu M."/>
            <person name="Detter J.C."/>
            <person name="Tapia R."/>
            <person name="Han C."/>
            <person name="Land M."/>
            <person name="Hauser L."/>
            <person name="Markowitz V."/>
            <person name="Cheng J.-F."/>
            <person name="Hugenholtz P."/>
            <person name="Woyke T."/>
            <person name="Wu D."/>
            <person name="Gronow S."/>
            <person name="Wellnitz S."/>
            <person name="Brambilla E."/>
            <person name="Klenk H.-P."/>
            <person name="Eisen J.A."/>
        </authorList>
    </citation>
    <scope>NUCLEOTIDE SEQUENCE [LARGE SCALE GENOMIC DNA]</scope>
    <source>
        <strain evidence="8">ATCC 25260 / DSM 20707 / VPI 4198</strain>
    </source>
</reference>
<evidence type="ECO:0000259" key="6">
    <source>
        <dbReference type="Pfam" id="PF14237"/>
    </source>
</evidence>
<dbReference type="PANTHER" id="PTHR14948:SF25">
    <property type="entry name" value="DUF4190 DOMAIN-CONTAINING PROTEIN"/>
    <property type="match status" value="1"/>
</dbReference>
<name>F4KJK8_PORAD</name>
<dbReference type="AlphaFoldDB" id="F4KJK8"/>
<dbReference type="InterPro" id="IPR007593">
    <property type="entry name" value="CD225/Dispanin_fam"/>
</dbReference>
<dbReference type="KEGG" id="pah:Poras_1699"/>
<dbReference type="STRING" id="879243.Poras_1699"/>
<dbReference type="Proteomes" id="UP000006545">
    <property type="component" value="Chromosome"/>
</dbReference>
<evidence type="ECO:0000256" key="5">
    <source>
        <dbReference type="SAM" id="Phobius"/>
    </source>
</evidence>
<comment type="subcellular location">
    <subcellularLocation>
        <location evidence="1">Membrane</location>
    </subcellularLocation>
</comment>
<feature type="domain" description="GYF" evidence="6">
    <location>
        <begin position="4"/>
        <end position="49"/>
    </location>
</feature>
<dbReference type="InterPro" id="IPR025640">
    <property type="entry name" value="GYF_2"/>
</dbReference>
<evidence type="ECO:0000313" key="8">
    <source>
        <dbReference type="Proteomes" id="UP000006545"/>
    </source>
</evidence>
<organism evidence="7 8">
    <name type="scientific">Porphyromonas asaccharolytica (strain ATCC 25260 / DSM 20707 / BCRC 10618 / CCUG 7834 / JCM 6326 / LMG 13178 / VPI 4198 / B440)</name>
    <name type="common">Bacteroides asaccharolyticus</name>
    <dbReference type="NCBI Taxonomy" id="879243"/>
    <lineage>
        <taxon>Bacteria</taxon>
        <taxon>Pseudomonadati</taxon>
        <taxon>Bacteroidota</taxon>
        <taxon>Bacteroidia</taxon>
        <taxon>Bacteroidales</taxon>
        <taxon>Porphyromonadaceae</taxon>
        <taxon>Porphyromonas</taxon>
    </lineage>
</organism>
<evidence type="ECO:0000256" key="2">
    <source>
        <dbReference type="ARBA" id="ARBA00022692"/>
    </source>
</evidence>
<proteinExistence type="predicted"/>